<dbReference type="Gene3D" id="1.10.510.10">
    <property type="entry name" value="Transferase(Phosphotransferase) domain 1"/>
    <property type="match status" value="1"/>
</dbReference>
<dbReference type="GO" id="GO:0005524">
    <property type="term" value="F:ATP binding"/>
    <property type="evidence" value="ECO:0007669"/>
    <property type="project" value="UniProtKB-KW"/>
</dbReference>
<dbReference type="Pfam" id="PF07714">
    <property type="entry name" value="PK_Tyr_Ser-Thr"/>
    <property type="match status" value="1"/>
</dbReference>
<feature type="transmembrane region" description="Helical" evidence="3">
    <location>
        <begin position="12"/>
        <end position="31"/>
    </location>
</feature>
<keyword evidence="5" id="KW-0808">Transferase</keyword>
<dbReference type="PANTHER" id="PTHR27001:SF721">
    <property type="entry name" value="DUAL-SPECIFICITY KINASE DOMAIN PROTEIN"/>
    <property type="match status" value="1"/>
</dbReference>
<dbReference type="InterPro" id="IPR001245">
    <property type="entry name" value="Ser-Thr/Tyr_kinase_cat_dom"/>
</dbReference>
<keyword evidence="3" id="KW-0472">Membrane</keyword>
<dbReference type="GO" id="GO:0005886">
    <property type="term" value="C:plasma membrane"/>
    <property type="evidence" value="ECO:0007669"/>
    <property type="project" value="TreeGrafter"/>
</dbReference>
<dbReference type="EMBL" id="KN670171">
    <property type="protein sequence ID" value="KHN02625.1"/>
    <property type="molecule type" value="Genomic_DNA"/>
</dbReference>
<proteinExistence type="predicted"/>
<feature type="domain" description="Serine-threonine/tyrosine-protein kinase catalytic" evidence="4">
    <location>
        <begin position="34"/>
        <end position="93"/>
    </location>
</feature>
<evidence type="ECO:0000259" key="4">
    <source>
        <dbReference type="Pfam" id="PF07714"/>
    </source>
</evidence>
<dbReference type="Proteomes" id="UP000053555">
    <property type="component" value="Unassembled WGS sequence"/>
</dbReference>
<evidence type="ECO:0000256" key="3">
    <source>
        <dbReference type="SAM" id="Phobius"/>
    </source>
</evidence>
<keyword evidence="2" id="KW-0067">ATP-binding</keyword>
<evidence type="ECO:0000256" key="2">
    <source>
        <dbReference type="ARBA" id="ARBA00022840"/>
    </source>
</evidence>
<dbReference type="SUPFAM" id="SSF56112">
    <property type="entry name" value="Protein kinase-like (PK-like)"/>
    <property type="match status" value="1"/>
</dbReference>
<organism evidence="5">
    <name type="scientific">Glycine soja</name>
    <name type="common">Wild soybean</name>
    <dbReference type="NCBI Taxonomy" id="3848"/>
    <lineage>
        <taxon>Eukaryota</taxon>
        <taxon>Viridiplantae</taxon>
        <taxon>Streptophyta</taxon>
        <taxon>Embryophyta</taxon>
        <taxon>Tracheophyta</taxon>
        <taxon>Spermatophyta</taxon>
        <taxon>Magnoliopsida</taxon>
        <taxon>eudicotyledons</taxon>
        <taxon>Gunneridae</taxon>
        <taxon>Pentapetalae</taxon>
        <taxon>rosids</taxon>
        <taxon>fabids</taxon>
        <taxon>Fabales</taxon>
        <taxon>Fabaceae</taxon>
        <taxon>Papilionoideae</taxon>
        <taxon>50 kb inversion clade</taxon>
        <taxon>NPAAA clade</taxon>
        <taxon>indigoferoid/millettioid clade</taxon>
        <taxon>Phaseoleae</taxon>
        <taxon>Glycine</taxon>
        <taxon>Glycine subgen. Soja</taxon>
    </lineage>
</organism>
<evidence type="ECO:0000256" key="1">
    <source>
        <dbReference type="ARBA" id="ARBA00022741"/>
    </source>
</evidence>
<keyword evidence="5" id="KW-0418">Kinase</keyword>
<feature type="non-terminal residue" evidence="5">
    <location>
        <position position="1"/>
    </location>
</feature>
<dbReference type="EC" id="2.7.1.-" evidence="5"/>
<evidence type="ECO:0000313" key="5">
    <source>
        <dbReference type="EMBL" id="KHN02625.1"/>
    </source>
</evidence>
<name>A0A0B2NZX7_GLYSO</name>
<dbReference type="GO" id="GO:0004672">
    <property type="term" value="F:protein kinase activity"/>
    <property type="evidence" value="ECO:0007669"/>
    <property type="project" value="InterPro"/>
</dbReference>
<gene>
    <name evidence="5" type="ORF">glysoja_040449</name>
</gene>
<protein>
    <submittedName>
        <fullName evidence="5">Protein kinase 2A, chloroplastic</fullName>
        <ecNumber evidence="5">2.7.1.-</ecNumber>
    </submittedName>
</protein>
<keyword evidence="1" id="KW-0547">Nucleotide-binding</keyword>
<keyword evidence="3" id="KW-0812">Transmembrane</keyword>
<sequence>FLWGHASFKYLPFLPFIEFIPFLILIFFYSIQFIGDFDFGKVKHGPKKSSKDKSVWNSGYAAPEYVENGKVSNKTDVYSFRVVLLELIYYYANECRMSLSAMIGLLLVDQKVMASNFGNNKYS</sequence>
<dbReference type="AlphaFoldDB" id="A0A0B2NZX7"/>
<accession>A0A0B2NZX7</accession>
<dbReference type="PANTHER" id="PTHR27001">
    <property type="entry name" value="OS01G0253100 PROTEIN"/>
    <property type="match status" value="1"/>
</dbReference>
<reference evidence="5" key="1">
    <citation type="submission" date="2014-07" db="EMBL/GenBank/DDBJ databases">
        <title>Identification of a novel salt tolerance gene in wild soybean by whole-genome sequencing.</title>
        <authorList>
            <person name="Lam H.-M."/>
            <person name="Qi X."/>
            <person name="Li M.-W."/>
            <person name="Liu X."/>
            <person name="Xie M."/>
            <person name="Ni M."/>
            <person name="Xu X."/>
        </authorList>
    </citation>
    <scope>NUCLEOTIDE SEQUENCE [LARGE SCALE GENOMIC DNA]</scope>
    <source>
        <tissue evidence="5">Root</tissue>
    </source>
</reference>
<dbReference type="InterPro" id="IPR011009">
    <property type="entry name" value="Kinase-like_dom_sf"/>
</dbReference>
<keyword evidence="3" id="KW-1133">Transmembrane helix</keyword>